<dbReference type="SMR" id="A0A1S3XHI9"/>
<dbReference type="SMART" id="SM00432">
    <property type="entry name" value="MADS"/>
    <property type="match status" value="1"/>
</dbReference>
<keyword evidence="5" id="KW-0539">Nucleus</keyword>
<dbReference type="RefSeq" id="XP_016439162.1">
    <property type="nucleotide sequence ID" value="XM_016583676.1"/>
</dbReference>
<dbReference type="KEGG" id="nta:107765071"/>
<dbReference type="PaxDb" id="4097-A0A1S3XHI9"/>
<organism evidence="9">
    <name type="scientific">Nicotiana tabacum</name>
    <name type="common">Common tobacco</name>
    <dbReference type="NCBI Taxonomy" id="4097"/>
    <lineage>
        <taxon>Eukaryota</taxon>
        <taxon>Viridiplantae</taxon>
        <taxon>Streptophyta</taxon>
        <taxon>Embryophyta</taxon>
        <taxon>Tracheophyta</taxon>
        <taxon>Spermatophyta</taxon>
        <taxon>Magnoliopsida</taxon>
        <taxon>eudicotyledons</taxon>
        <taxon>Gunneridae</taxon>
        <taxon>Pentapetalae</taxon>
        <taxon>asterids</taxon>
        <taxon>lamiids</taxon>
        <taxon>Solanales</taxon>
        <taxon>Solanaceae</taxon>
        <taxon>Nicotianoideae</taxon>
        <taxon>Nicotianeae</taxon>
        <taxon>Nicotiana</taxon>
    </lineage>
</organism>
<feature type="region of interest" description="Disordered" evidence="7">
    <location>
        <begin position="1"/>
        <end position="26"/>
    </location>
</feature>
<sequence length="233" mass="26465">MHFSVRRRTTTHLTSSSSLHPLMGRNKLVMKKIENSTSRQQTYSKRKDSIVKKANELAVLCDTDVALLMFSPTGQLTSYSSRGSVEDIMLRVVNRPGELHRRPIPNEQHFSQRLTQLKYESEMVEKIAIAEAHEEKLNKLNQRLSEARENIRYYEPQVEYINSVREAVACQQFLMGAMGRIQQLKAKLLGGEVLQRNENVEVASVNAEDTAATANGSSSSNPNWYLTSVYISF</sequence>
<evidence type="ECO:0000259" key="8">
    <source>
        <dbReference type="PROSITE" id="PS50066"/>
    </source>
</evidence>
<protein>
    <submittedName>
        <fullName evidence="9">Agamous-like MADS-box protein AGL66 isoform X1</fullName>
    </submittedName>
</protein>
<dbReference type="PRINTS" id="PR00404">
    <property type="entry name" value="MADSDOMAIN"/>
</dbReference>
<dbReference type="PROSITE" id="PS50066">
    <property type="entry name" value="MADS_BOX_2"/>
    <property type="match status" value="1"/>
</dbReference>
<dbReference type="GO" id="GO:0000981">
    <property type="term" value="F:DNA-binding transcription factor activity, RNA polymerase II-specific"/>
    <property type="evidence" value="ECO:0000318"/>
    <property type="project" value="GO_Central"/>
</dbReference>
<feature type="domain" description="MADS-box" evidence="8">
    <location>
        <begin position="23"/>
        <end position="83"/>
    </location>
</feature>
<dbReference type="OrthoDB" id="1282926at2759"/>
<feature type="compositionally biased region" description="Low complexity" evidence="7">
    <location>
        <begin position="11"/>
        <end position="20"/>
    </location>
</feature>
<dbReference type="Gene3D" id="3.40.1810.10">
    <property type="entry name" value="Transcription factor, MADS-box"/>
    <property type="match status" value="1"/>
</dbReference>
<dbReference type="AlphaFoldDB" id="A0A1S3XHI9"/>
<dbReference type="GO" id="GO:0046983">
    <property type="term" value="F:protein dimerization activity"/>
    <property type="evidence" value="ECO:0007669"/>
    <property type="project" value="InterPro"/>
</dbReference>
<dbReference type="GO" id="GO:0000978">
    <property type="term" value="F:RNA polymerase II cis-regulatory region sequence-specific DNA binding"/>
    <property type="evidence" value="ECO:0000318"/>
    <property type="project" value="GO_Central"/>
</dbReference>
<dbReference type="GO" id="GO:0006357">
    <property type="term" value="P:regulation of transcription by RNA polymerase II"/>
    <property type="evidence" value="ECO:0000318"/>
    <property type="project" value="GO_Central"/>
</dbReference>
<evidence type="ECO:0000256" key="6">
    <source>
        <dbReference type="SAM" id="Coils"/>
    </source>
</evidence>
<dbReference type="PANTHER" id="PTHR48019">
    <property type="entry name" value="SERUM RESPONSE FACTOR HOMOLOG"/>
    <property type="match status" value="1"/>
</dbReference>
<dbReference type="Pfam" id="PF00319">
    <property type="entry name" value="SRF-TF"/>
    <property type="match status" value="1"/>
</dbReference>
<evidence type="ECO:0000256" key="4">
    <source>
        <dbReference type="ARBA" id="ARBA00023163"/>
    </source>
</evidence>
<proteinExistence type="predicted"/>
<accession>A0A1S3XHI9</accession>
<evidence type="ECO:0000313" key="9">
    <source>
        <dbReference type="RefSeq" id="XP_016439162.1"/>
    </source>
</evidence>
<dbReference type="PROSITE" id="PS00350">
    <property type="entry name" value="MADS_BOX_1"/>
    <property type="match status" value="1"/>
</dbReference>
<reference evidence="9" key="1">
    <citation type="submission" date="2025-08" db="UniProtKB">
        <authorList>
            <consortium name="RefSeq"/>
        </authorList>
    </citation>
    <scope>IDENTIFICATION</scope>
</reference>
<dbReference type="STRING" id="4097.A0A1S3XHI9"/>
<comment type="subcellular location">
    <subcellularLocation>
        <location evidence="1">Nucleus</location>
    </subcellularLocation>
</comment>
<dbReference type="SUPFAM" id="SSF55455">
    <property type="entry name" value="SRF-like"/>
    <property type="match status" value="1"/>
</dbReference>
<keyword evidence="2" id="KW-0805">Transcription regulation</keyword>
<keyword evidence="4" id="KW-0804">Transcription</keyword>
<gene>
    <name evidence="9" type="primary">LOC107765071</name>
</gene>
<dbReference type="InterPro" id="IPR050142">
    <property type="entry name" value="MADS-box/MEF2_TF"/>
</dbReference>
<evidence type="ECO:0000256" key="7">
    <source>
        <dbReference type="SAM" id="MobiDB-lite"/>
    </source>
</evidence>
<feature type="coiled-coil region" evidence="6">
    <location>
        <begin position="123"/>
        <end position="150"/>
    </location>
</feature>
<keyword evidence="3" id="KW-0238">DNA-binding</keyword>
<evidence type="ECO:0000256" key="3">
    <source>
        <dbReference type="ARBA" id="ARBA00023125"/>
    </source>
</evidence>
<dbReference type="GO" id="GO:0005634">
    <property type="term" value="C:nucleus"/>
    <property type="evidence" value="ECO:0007669"/>
    <property type="project" value="UniProtKB-SubCell"/>
</dbReference>
<evidence type="ECO:0000256" key="2">
    <source>
        <dbReference type="ARBA" id="ARBA00023015"/>
    </source>
</evidence>
<dbReference type="InterPro" id="IPR002100">
    <property type="entry name" value="TF_MADSbox"/>
</dbReference>
<evidence type="ECO:0000256" key="1">
    <source>
        <dbReference type="ARBA" id="ARBA00004123"/>
    </source>
</evidence>
<keyword evidence="6" id="KW-0175">Coiled coil</keyword>
<name>A0A1S3XHI9_TOBAC</name>
<dbReference type="InterPro" id="IPR036879">
    <property type="entry name" value="TF_MADSbox_sf"/>
</dbReference>
<feature type="compositionally biased region" description="Basic residues" evidence="7">
    <location>
        <begin position="1"/>
        <end position="10"/>
    </location>
</feature>
<evidence type="ECO:0000256" key="5">
    <source>
        <dbReference type="ARBA" id="ARBA00023242"/>
    </source>
</evidence>